<feature type="compositionally biased region" description="Basic residues" evidence="1">
    <location>
        <begin position="78"/>
        <end position="90"/>
    </location>
</feature>
<organism evidence="2 3">
    <name type="scientific">Lophium mytilinum</name>
    <dbReference type="NCBI Taxonomy" id="390894"/>
    <lineage>
        <taxon>Eukaryota</taxon>
        <taxon>Fungi</taxon>
        <taxon>Dikarya</taxon>
        <taxon>Ascomycota</taxon>
        <taxon>Pezizomycotina</taxon>
        <taxon>Dothideomycetes</taxon>
        <taxon>Pleosporomycetidae</taxon>
        <taxon>Mytilinidiales</taxon>
        <taxon>Mytilinidiaceae</taxon>
        <taxon>Lophium</taxon>
    </lineage>
</organism>
<gene>
    <name evidence="2" type="ORF">BU16DRAFT_306650</name>
</gene>
<dbReference type="EMBL" id="MU004185">
    <property type="protein sequence ID" value="KAF2498841.1"/>
    <property type="molecule type" value="Genomic_DNA"/>
</dbReference>
<name>A0A6A6R2B3_9PEZI</name>
<dbReference type="Proteomes" id="UP000799750">
    <property type="component" value="Unassembled WGS sequence"/>
</dbReference>
<dbReference type="AlphaFoldDB" id="A0A6A6R2B3"/>
<evidence type="ECO:0000256" key="1">
    <source>
        <dbReference type="SAM" id="MobiDB-lite"/>
    </source>
</evidence>
<proteinExistence type="predicted"/>
<reference evidence="2" key="1">
    <citation type="journal article" date="2020" name="Stud. Mycol.">
        <title>101 Dothideomycetes genomes: a test case for predicting lifestyles and emergence of pathogens.</title>
        <authorList>
            <person name="Haridas S."/>
            <person name="Albert R."/>
            <person name="Binder M."/>
            <person name="Bloem J."/>
            <person name="Labutti K."/>
            <person name="Salamov A."/>
            <person name="Andreopoulos B."/>
            <person name="Baker S."/>
            <person name="Barry K."/>
            <person name="Bills G."/>
            <person name="Bluhm B."/>
            <person name="Cannon C."/>
            <person name="Castanera R."/>
            <person name="Culley D."/>
            <person name="Daum C."/>
            <person name="Ezra D."/>
            <person name="Gonzalez J."/>
            <person name="Henrissat B."/>
            <person name="Kuo A."/>
            <person name="Liang C."/>
            <person name="Lipzen A."/>
            <person name="Lutzoni F."/>
            <person name="Magnuson J."/>
            <person name="Mondo S."/>
            <person name="Nolan M."/>
            <person name="Ohm R."/>
            <person name="Pangilinan J."/>
            <person name="Park H.-J."/>
            <person name="Ramirez L."/>
            <person name="Alfaro M."/>
            <person name="Sun H."/>
            <person name="Tritt A."/>
            <person name="Yoshinaga Y."/>
            <person name="Zwiers L.-H."/>
            <person name="Turgeon B."/>
            <person name="Goodwin S."/>
            <person name="Spatafora J."/>
            <person name="Crous P."/>
            <person name="Grigoriev I."/>
        </authorList>
    </citation>
    <scope>NUCLEOTIDE SEQUENCE</scope>
    <source>
        <strain evidence="2">CBS 269.34</strain>
    </source>
</reference>
<keyword evidence="3" id="KW-1185">Reference proteome</keyword>
<evidence type="ECO:0000313" key="2">
    <source>
        <dbReference type="EMBL" id="KAF2498841.1"/>
    </source>
</evidence>
<evidence type="ECO:0000313" key="3">
    <source>
        <dbReference type="Proteomes" id="UP000799750"/>
    </source>
</evidence>
<feature type="region of interest" description="Disordered" evidence="1">
    <location>
        <begin position="1"/>
        <end position="132"/>
    </location>
</feature>
<accession>A0A6A6R2B3</accession>
<protein>
    <submittedName>
        <fullName evidence="2">Uncharacterized protein</fullName>
    </submittedName>
</protein>
<feature type="compositionally biased region" description="Basic residues" evidence="1">
    <location>
        <begin position="28"/>
        <end position="42"/>
    </location>
</feature>
<sequence length="132" mass="14884">MSASTRRAPWCPNHHDLSTPQGRPIAPHPRRKDRQPPARRTRPLLPGCQAASLARCSWPEGRPRSRQTRCTPPPLPSHHLRAALVKHSRPRGGVQRQESSTPLHARVPNQRPSRPAETARRARRLPSDGMVR</sequence>